<reference evidence="5" key="1">
    <citation type="submission" date="2025-08" db="UniProtKB">
        <authorList>
            <consortium name="RefSeq"/>
        </authorList>
    </citation>
    <scope>IDENTIFICATION</scope>
</reference>
<dbReference type="KEGG" id="nnu:104593774"/>
<comment type="function">
    <text evidence="1">Plant non-specific lipid-transfer proteins transfer phospholipids as well as galactolipids across membranes. May play a role in wax or cutin deposition in the cell walls of expanding epidermal cells and certain secretory tissues.</text>
</comment>
<organism evidence="4 5">
    <name type="scientific">Nelumbo nucifera</name>
    <name type="common">Sacred lotus</name>
    <dbReference type="NCBI Taxonomy" id="4432"/>
    <lineage>
        <taxon>Eukaryota</taxon>
        <taxon>Viridiplantae</taxon>
        <taxon>Streptophyta</taxon>
        <taxon>Embryophyta</taxon>
        <taxon>Tracheophyta</taxon>
        <taxon>Spermatophyta</taxon>
        <taxon>Magnoliopsida</taxon>
        <taxon>Proteales</taxon>
        <taxon>Nelumbonaceae</taxon>
        <taxon>Nelumbo</taxon>
    </lineage>
</organism>
<comment type="similarity">
    <text evidence="1">Belongs to the plant LTP family.</text>
</comment>
<keyword evidence="1" id="KW-0446">Lipid-binding</keyword>
<evidence type="ECO:0000256" key="1">
    <source>
        <dbReference type="RuleBase" id="RU000628"/>
    </source>
</evidence>
<sequence>MAGGYGVSRKVAVVVISILAASWLMVDAVPRRTMATINCDEMINSIAPCLKYLRGDGSLPKECCDGVDHVNSMATTKTDRQQTCKCIVDTMASVSGLHDDLVKSLPTKCGLHLSFEISTHMDCSKVN</sequence>
<gene>
    <name evidence="5" type="primary">LOC104593774</name>
</gene>
<keyword evidence="1" id="KW-0813">Transport</keyword>
<dbReference type="PRINTS" id="PR00382">
    <property type="entry name" value="LIPIDTRNSFER"/>
</dbReference>
<dbReference type="Pfam" id="PF00234">
    <property type="entry name" value="Tryp_alpha_amyl"/>
    <property type="match status" value="1"/>
</dbReference>
<dbReference type="OMA" id="KECCNSC"/>
<dbReference type="InterPro" id="IPR000528">
    <property type="entry name" value="Plant_nsLTP"/>
</dbReference>
<keyword evidence="2" id="KW-0732">Signal</keyword>
<dbReference type="PROSITE" id="PS00597">
    <property type="entry name" value="PLANT_LTP"/>
    <property type="match status" value="1"/>
</dbReference>
<feature type="chain" id="PRO_5010544462" description="Non-specific lipid-transfer protein" evidence="2">
    <location>
        <begin position="29"/>
        <end position="127"/>
    </location>
</feature>
<feature type="signal peptide" evidence="2">
    <location>
        <begin position="1"/>
        <end position="28"/>
    </location>
</feature>
<evidence type="ECO:0000313" key="5">
    <source>
        <dbReference type="RefSeq" id="XP_010252071.1"/>
    </source>
</evidence>
<evidence type="ECO:0000256" key="2">
    <source>
        <dbReference type="SAM" id="SignalP"/>
    </source>
</evidence>
<keyword evidence="4" id="KW-1185">Reference proteome</keyword>
<dbReference type="GO" id="GO:0008289">
    <property type="term" value="F:lipid binding"/>
    <property type="evidence" value="ECO:0007669"/>
    <property type="project" value="UniProtKB-KW"/>
</dbReference>
<protein>
    <recommendedName>
        <fullName evidence="1">Non-specific lipid-transfer protein</fullName>
    </recommendedName>
</protein>
<dbReference type="RefSeq" id="XP_010252071.1">
    <property type="nucleotide sequence ID" value="XM_010253769.1"/>
</dbReference>
<feature type="domain" description="Bifunctional inhibitor/plant lipid transfer protein/seed storage helical" evidence="3">
    <location>
        <begin position="39"/>
        <end position="123"/>
    </location>
</feature>
<dbReference type="InterPro" id="IPR016140">
    <property type="entry name" value="Bifunc_inhib/LTP/seed_store"/>
</dbReference>
<dbReference type="InParanoid" id="A0A1U7ZEG9"/>
<dbReference type="SUPFAM" id="SSF47699">
    <property type="entry name" value="Bifunctional inhibitor/lipid-transfer protein/seed storage 2S albumin"/>
    <property type="match status" value="1"/>
</dbReference>
<dbReference type="OrthoDB" id="1890443at2759"/>
<dbReference type="CDD" id="cd01960">
    <property type="entry name" value="nsLTP1"/>
    <property type="match status" value="1"/>
</dbReference>
<dbReference type="PANTHER" id="PTHR33076">
    <property type="entry name" value="NON-SPECIFIC LIPID-TRANSFER PROTEIN 2-RELATED"/>
    <property type="match status" value="1"/>
</dbReference>
<dbReference type="Proteomes" id="UP000189703">
    <property type="component" value="Unplaced"/>
</dbReference>
<dbReference type="GeneID" id="104593774"/>
<evidence type="ECO:0000259" key="3">
    <source>
        <dbReference type="SMART" id="SM00499"/>
    </source>
</evidence>
<dbReference type="GO" id="GO:0006869">
    <property type="term" value="P:lipid transport"/>
    <property type="evidence" value="ECO:0007669"/>
    <property type="project" value="InterPro"/>
</dbReference>
<accession>A0A1U7ZEG9</accession>
<dbReference type="SMART" id="SM00499">
    <property type="entry name" value="AAI"/>
    <property type="match status" value="1"/>
</dbReference>
<dbReference type="Gene3D" id="1.10.110.10">
    <property type="entry name" value="Plant lipid-transfer and hydrophobic proteins"/>
    <property type="match status" value="1"/>
</dbReference>
<name>A0A1U7ZEG9_NELNU</name>
<dbReference type="InterPro" id="IPR036312">
    <property type="entry name" value="Bifun_inhib/LTP/seed_sf"/>
</dbReference>
<proteinExistence type="inferred from homology"/>
<dbReference type="AlphaFoldDB" id="A0A1U7ZEG9"/>
<evidence type="ECO:0000313" key="4">
    <source>
        <dbReference type="Proteomes" id="UP000189703"/>
    </source>
</evidence>